<evidence type="ECO:0000313" key="2">
    <source>
        <dbReference type="EMBL" id="KYG81954.1"/>
    </source>
</evidence>
<reference evidence="2" key="1">
    <citation type="submission" date="2016-01" db="EMBL/GenBank/DDBJ databases">
        <title>Genome sequencing of Roseivirga ehrenbergii KMM 6017.</title>
        <authorList>
            <person name="Selvaratnam C."/>
            <person name="Thevarajoo S."/>
            <person name="Goh K.M."/>
            <person name="Ee R."/>
            <person name="Chan K.-G."/>
            <person name="Chong C.S."/>
        </authorList>
    </citation>
    <scope>NUCLEOTIDE SEQUENCE [LARGE SCALE GENOMIC DNA]</scope>
    <source>
        <strain evidence="2">KMM 6017</strain>
    </source>
</reference>
<dbReference type="RefSeq" id="WP_062587665.1">
    <property type="nucleotide sequence ID" value="NZ_LQZQ01000001.1"/>
</dbReference>
<dbReference type="Pfam" id="PF13657">
    <property type="entry name" value="Couple_hipA"/>
    <property type="match status" value="1"/>
</dbReference>
<dbReference type="Proteomes" id="UP000075583">
    <property type="component" value="Unassembled WGS sequence"/>
</dbReference>
<feature type="domain" description="HipA N-terminal subdomain 1" evidence="1">
    <location>
        <begin position="4"/>
        <end position="103"/>
    </location>
</feature>
<evidence type="ECO:0000313" key="3">
    <source>
        <dbReference type="Proteomes" id="UP000075583"/>
    </source>
</evidence>
<dbReference type="NCBIfam" id="TIGR03071">
    <property type="entry name" value="couple_hipA"/>
    <property type="match status" value="1"/>
</dbReference>
<name>A0A150XTE9_ROSEK</name>
<protein>
    <submittedName>
        <fullName evidence="2">Phosphatidylinositol kinase</fullName>
    </submittedName>
</protein>
<organism evidence="2 3">
    <name type="scientific">Roseivirga ehrenbergii (strain DSM 102268 / JCM 13514 / KCTC 12282 / NCIMB 14502 / KMM 6017)</name>
    <dbReference type="NCBI Taxonomy" id="279360"/>
    <lineage>
        <taxon>Bacteria</taxon>
        <taxon>Pseudomonadati</taxon>
        <taxon>Bacteroidota</taxon>
        <taxon>Cytophagia</taxon>
        <taxon>Cytophagales</taxon>
        <taxon>Roseivirgaceae</taxon>
        <taxon>Roseivirga</taxon>
    </lineage>
</organism>
<keyword evidence="2" id="KW-0808">Transferase</keyword>
<dbReference type="STRING" id="279360.MB14_00745"/>
<gene>
    <name evidence="2" type="ORF">MB14_00745</name>
</gene>
<keyword evidence="3" id="KW-1185">Reference proteome</keyword>
<comment type="caution">
    <text evidence="2">The sequence shown here is derived from an EMBL/GenBank/DDBJ whole genome shotgun (WGS) entry which is preliminary data.</text>
</comment>
<dbReference type="AlphaFoldDB" id="A0A150XTE9"/>
<dbReference type="InterPro" id="IPR017508">
    <property type="entry name" value="HipA_N1"/>
</dbReference>
<dbReference type="GO" id="GO:0016301">
    <property type="term" value="F:kinase activity"/>
    <property type="evidence" value="ECO:0007669"/>
    <property type="project" value="UniProtKB-KW"/>
</dbReference>
<dbReference type="EMBL" id="LQZQ01000001">
    <property type="protein sequence ID" value="KYG81954.1"/>
    <property type="molecule type" value="Genomic_DNA"/>
</dbReference>
<accession>A0A150XTE9</accession>
<dbReference type="OrthoDB" id="196808at2"/>
<proteinExistence type="predicted"/>
<keyword evidence="2" id="KW-0418">Kinase</keyword>
<evidence type="ECO:0000259" key="1">
    <source>
        <dbReference type="Pfam" id="PF13657"/>
    </source>
</evidence>
<sequence length="109" mass="12503">MRQADVFYNEEKAGVLSESSDKKYRFRYSDSYFANPEKPAISLTLPKNQQEYNSDTLFPFFYNLIAEGANLSLQSKYLKIDKQDFFGILCATTQYDAIGPVTLKVTTDE</sequence>